<name>A0ABW3UUB8_9BACL</name>
<protein>
    <submittedName>
        <fullName evidence="1">Uncharacterized protein</fullName>
    </submittedName>
</protein>
<dbReference type="SUPFAM" id="SSF81301">
    <property type="entry name" value="Nucleotidyltransferase"/>
    <property type="match status" value="1"/>
</dbReference>
<evidence type="ECO:0000313" key="2">
    <source>
        <dbReference type="Proteomes" id="UP001597180"/>
    </source>
</evidence>
<reference evidence="2" key="1">
    <citation type="journal article" date="2019" name="Int. J. Syst. Evol. Microbiol.">
        <title>The Global Catalogue of Microorganisms (GCM) 10K type strain sequencing project: providing services to taxonomists for standard genome sequencing and annotation.</title>
        <authorList>
            <consortium name="The Broad Institute Genomics Platform"/>
            <consortium name="The Broad Institute Genome Sequencing Center for Infectious Disease"/>
            <person name="Wu L."/>
            <person name="Ma J."/>
        </authorList>
    </citation>
    <scope>NUCLEOTIDE SEQUENCE [LARGE SCALE GENOMIC DNA]</scope>
    <source>
        <strain evidence="2">CCUG 53270</strain>
    </source>
</reference>
<accession>A0ABW3UUB8</accession>
<dbReference type="InterPro" id="IPR043519">
    <property type="entry name" value="NT_sf"/>
</dbReference>
<proteinExistence type="predicted"/>
<dbReference type="Gene3D" id="3.30.460.40">
    <property type="match status" value="1"/>
</dbReference>
<organism evidence="1 2">
    <name type="scientific">Paenibacillus vulneris</name>
    <dbReference type="NCBI Taxonomy" id="1133364"/>
    <lineage>
        <taxon>Bacteria</taxon>
        <taxon>Bacillati</taxon>
        <taxon>Bacillota</taxon>
        <taxon>Bacilli</taxon>
        <taxon>Bacillales</taxon>
        <taxon>Paenibacillaceae</taxon>
        <taxon>Paenibacillus</taxon>
    </lineage>
</organism>
<dbReference type="EMBL" id="JBHTLU010000045">
    <property type="protein sequence ID" value="MFD1224502.1"/>
    <property type="molecule type" value="Genomic_DNA"/>
</dbReference>
<sequence>MGLHSILTAAKSITERLDTAGIPYASGGSGLLYSLGLTEQVRDWDITTEAPLEDVEKALKGISWTRAVSGDYPFASSYRLSITHGSLPVDLIGGFAIHTDAGLCRLYSHSSRVWEGIPMGSPEVWAAAYALMNREEKANKLFSYLTESGADQERLQQLLQEPLPEPVRSRLLALTI</sequence>
<evidence type="ECO:0000313" key="1">
    <source>
        <dbReference type="EMBL" id="MFD1224502.1"/>
    </source>
</evidence>
<dbReference type="RefSeq" id="WP_345586398.1">
    <property type="nucleotide sequence ID" value="NZ_BAABJG010000004.1"/>
</dbReference>
<comment type="caution">
    <text evidence="1">The sequence shown here is derived from an EMBL/GenBank/DDBJ whole genome shotgun (WGS) entry which is preliminary data.</text>
</comment>
<keyword evidence="2" id="KW-1185">Reference proteome</keyword>
<gene>
    <name evidence="1" type="ORF">ACFQ4B_30780</name>
</gene>
<dbReference type="Proteomes" id="UP001597180">
    <property type="component" value="Unassembled WGS sequence"/>
</dbReference>